<name>M1APY7_SOLTU</name>
<reference evidence="1" key="2">
    <citation type="submission" date="2015-06" db="UniProtKB">
        <authorList>
            <consortium name="EnsemblPlants"/>
        </authorList>
    </citation>
    <scope>IDENTIFICATION</scope>
    <source>
        <strain evidence="1">DM1-3 516 R44</strain>
    </source>
</reference>
<reference evidence="2" key="1">
    <citation type="journal article" date="2011" name="Nature">
        <title>Genome sequence and analysis of the tuber crop potato.</title>
        <authorList>
            <consortium name="The Potato Genome Sequencing Consortium"/>
        </authorList>
    </citation>
    <scope>NUCLEOTIDE SEQUENCE [LARGE SCALE GENOMIC DNA]</scope>
    <source>
        <strain evidence="2">cv. DM1-3 516 R44</strain>
    </source>
</reference>
<accession>M1APY7</accession>
<sequence length="63" mass="7615">MKVSFSLTQKTNCQLYIIFHTKTSLRMQTLVTHQEFQISFWIIILYKERQLLMIFTFVNVLSL</sequence>
<proteinExistence type="predicted"/>
<evidence type="ECO:0000313" key="2">
    <source>
        <dbReference type="Proteomes" id="UP000011115"/>
    </source>
</evidence>
<dbReference type="Proteomes" id="UP000011115">
    <property type="component" value="Unassembled WGS sequence"/>
</dbReference>
<organism evidence="1 2">
    <name type="scientific">Solanum tuberosum</name>
    <name type="common">Potato</name>
    <dbReference type="NCBI Taxonomy" id="4113"/>
    <lineage>
        <taxon>Eukaryota</taxon>
        <taxon>Viridiplantae</taxon>
        <taxon>Streptophyta</taxon>
        <taxon>Embryophyta</taxon>
        <taxon>Tracheophyta</taxon>
        <taxon>Spermatophyta</taxon>
        <taxon>Magnoliopsida</taxon>
        <taxon>eudicotyledons</taxon>
        <taxon>Gunneridae</taxon>
        <taxon>Pentapetalae</taxon>
        <taxon>asterids</taxon>
        <taxon>lamiids</taxon>
        <taxon>Solanales</taxon>
        <taxon>Solanaceae</taxon>
        <taxon>Solanoideae</taxon>
        <taxon>Solaneae</taxon>
        <taxon>Solanum</taxon>
    </lineage>
</organism>
<dbReference type="ExpressionAtlas" id="M1APY7">
    <property type="expression patterns" value="baseline"/>
</dbReference>
<dbReference type="EnsemblPlants" id="PGSC0003DMT400027630">
    <property type="protein sequence ID" value="PGSC0003DMT400027630"/>
    <property type="gene ID" value="PGSC0003DMG403010654"/>
</dbReference>
<dbReference type="Gramene" id="PGSC0003DMT400027630">
    <property type="protein sequence ID" value="PGSC0003DMT400027630"/>
    <property type="gene ID" value="PGSC0003DMG403010654"/>
</dbReference>
<dbReference type="AlphaFoldDB" id="M1APY7"/>
<protein>
    <submittedName>
        <fullName evidence="1">Uncharacterized protein</fullName>
    </submittedName>
</protein>
<keyword evidence="2" id="KW-1185">Reference proteome</keyword>
<evidence type="ECO:0000313" key="1">
    <source>
        <dbReference type="EnsemblPlants" id="PGSC0003DMT400027630"/>
    </source>
</evidence>
<dbReference type="HOGENOM" id="CLU_2890194_0_0_1"/>